<dbReference type="EMBL" id="MLJW01000923">
    <property type="protein sequence ID" value="OIQ81454.1"/>
    <property type="molecule type" value="Genomic_DNA"/>
</dbReference>
<sequence length="191" mass="20726">MIAMQEYEALFGEAVAFSRIRNLAIPQWPTKATPFLGDAHEVLFVEELLRLVGAPPPLGLVAGRCLPIHAALRPQVAMLTAADPVLTIGAVETTAGSTWHSCSREDVDEWLARGHPDPDRIKFHAWLTLPSMEIIDFTMMASLCAAGIIPHGGVIAREARAVQGFKYLPVAVGNDLPWRLGLTMIVGILDV</sequence>
<dbReference type="AlphaFoldDB" id="A0A1J5QCU2"/>
<accession>A0A1J5QCU2</accession>
<gene>
    <name evidence="1" type="ORF">GALL_367830</name>
</gene>
<evidence type="ECO:0000313" key="1">
    <source>
        <dbReference type="EMBL" id="OIQ81454.1"/>
    </source>
</evidence>
<protein>
    <submittedName>
        <fullName evidence="1">Uncharacterized protein</fullName>
    </submittedName>
</protein>
<proteinExistence type="predicted"/>
<name>A0A1J5QCU2_9ZZZZ</name>
<reference evidence="1" key="1">
    <citation type="submission" date="2016-10" db="EMBL/GenBank/DDBJ databases">
        <title>Sequence of Gallionella enrichment culture.</title>
        <authorList>
            <person name="Poehlein A."/>
            <person name="Muehling M."/>
            <person name="Daniel R."/>
        </authorList>
    </citation>
    <scope>NUCLEOTIDE SEQUENCE</scope>
</reference>
<comment type="caution">
    <text evidence="1">The sequence shown here is derived from an EMBL/GenBank/DDBJ whole genome shotgun (WGS) entry which is preliminary data.</text>
</comment>
<organism evidence="1">
    <name type="scientific">mine drainage metagenome</name>
    <dbReference type="NCBI Taxonomy" id="410659"/>
    <lineage>
        <taxon>unclassified sequences</taxon>
        <taxon>metagenomes</taxon>
        <taxon>ecological metagenomes</taxon>
    </lineage>
</organism>